<gene>
    <name evidence="1" type="ORF">G3O08_04690</name>
</gene>
<sequence>MASVDNIRNGLINKILSFQNKEFLMALDQLIASSSEESVVYELTEEQELMIQMSMDDISNGNFIDQDQLKSKTEKWLDQKKI</sequence>
<comment type="caution">
    <text evidence="1">The sequence shown here is derived from an EMBL/GenBank/DDBJ whole genome shotgun (WGS) entry which is preliminary data.</text>
</comment>
<keyword evidence="2" id="KW-1185">Reference proteome</keyword>
<evidence type="ECO:0000313" key="2">
    <source>
        <dbReference type="Proteomes" id="UP000486602"/>
    </source>
</evidence>
<proteinExistence type="predicted"/>
<dbReference type="EMBL" id="JAAGVY010000005">
    <property type="protein sequence ID" value="NEN22797.1"/>
    <property type="molecule type" value="Genomic_DNA"/>
</dbReference>
<evidence type="ECO:0000313" key="1">
    <source>
        <dbReference type="EMBL" id="NEN22797.1"/>
    </source>
</evidence>
<protein>
    <submittedName>
        <fullName evidence="1">Uncharacterized protein</fullName>
    </submittedName>
</protein>
<reference evidence="1 2" key="1">
    <citation type="submission" date="2020-02" db="EMBL/GenBank/DDBJ databases">
        <title>Out from the shadows clarifying the taxonomy of the family Cryomorphaceae and related taxa by utilizing the GTDB taxonomic framework.</title>
        <authorList>
            <person name="Bowman J.P."/>
        </authorList>
    </citation>
    <scope>NUCLEOTIDE SEQUENCE [LARGE SCALE GENOMIC DNA]</scope>
    <source>
        <strain evidence="1 2">QSSC 1-22</strain>
    </source>
</reference>
<organism evidence="1 2">
    <name type="scientific">Cryomorpha ignava</name>
    <dbReference type="NCBI Taxonomy" id="101383"/>
    <lineage>
        <taxon>Bacteria</taxon>
        <taxon>Pseudomonadati</taxon>
        <taxon>Bacteroidota</taxon>
        <taxon>Flavobacteriia</taxon>
        <taxon>Flavobacteriales</taxon>
        <taxon>Cryomorphaceae</taxon>
        <taxon>Cryomorpha</taxon>
    </lineage>
</organism>
<dbReference type="Proteomes" id="UP000486602">
    <property type="component" value="Unassembled WGS sequence"/>
</dbReference>
<name>A0A7K3WMC3_9FLAO</name>
<accession>A0A7K3WMC3</accession>
<dbReference type="AlphaFoldDB" id="A0A7K3WMC3"/>